<proteinExistence type="predicted"/>
<evidence type="ECO:0000256" key="1">
    <source>
        <dbReference type="SAM" id="MobiDB-lite"/>
    </source>
</evidence>
<dbReference type="AlphaFoldDB" id="A0AAV3Z5B3"/>
<evidence type="ECO:0000313" key="2">
    <source>
        <dbReference type="EMBL" id="GFN90344.1"/>
    </source>
</evidence>
<dbReference type="EMBL" id="BLXT01002019">
    <property type="protein sequence ID" value="GFN90344.1"/>
    <property type="molecule type" value="Genomic_DNA"/>
</dbReference>
<gene>
    <name evidence="2" type="ORF">PoB_001685000</name>
</gene>
<feature type="region of interest" description="Disordered" evidence="1">
    <location>
        <begin position="1"/>
        <end position="21"/>
    </location>
</feature>
<protein>
    <submittedName>
        <fullName evidence="2">Uncharacterized protein</fullName>
    </submittedName>
</protein>
<dbReference type="Proteomes" id="UP000735302">
    <property type="component" value="Unassembled WGS sequence"/>
</dbReference>
<sequence length="112" mass="12628">MEKVKGKEQKEKNEERPGRRWWGLNCDGRIPADLRVDSLSIVPPTPPTTMVWDLRVKSYPWLTCLQTSPQQGDLGLSGPLLGQGTDIWAQTRNRRIPADLRTDLPATLPLTP</sequence>
<reference evidence="2 3" key="1">
    <citation type="journal article" date="2021" name="Elife">
        <title>Chloroplast acquisition without the gene transfer in kleptoplastic sea slugs, Plakobranchus ocellatus.</title>
        <authorList>
            <person name="Maeda T."/>
            <person name="Takahashi S."/>
            <person name="Yoshida T."/>
            <person name="Shimamura S."/>
            <person name="Takaki Y."/>
            <person name="Nagai Y."/>
            <person name="Toyoda A."/>
            <person name="Suzuki Y."/>
            <person name="Arimoto A."/>
            <person name="Ishii H."/>
            <person name="Satoh N."/>
            <person name="Nishiyama T."/>
            <person name="Hasebe M."/>
            <person name="Maruyama T."/>
            <person name="Minagawa J."/>
            <person name="Obokata J."/>
            <person name="Shigenobu S."/>
        </authorList>
    </citation>
    <scope>NUCLEOTIDE SEQUENCE [LARGE SCALE GENOMIC DNA]</scope>
</reference>
<feature type="compositionally biased region" description="Basic and acidic residues" evidence="1">
    <location>
        <begin position="1"/>
        <end position="18"/>
    </location>
</feature>
<organism evidence="2 3">
    <name type="scientific">Plakobranchus ocellatus</name>
    <dbReference type="NCBI Taxonomy" id="259542"/>
    <lineage>
        <taxon>Eukaryota</taxon>
        <taxon>Metazoa</taxon>
        <taxon>Spiralia</taxon>
        <taxon>Lophotrochozoa</taxon>
        <taxon>Mollusca</taxon>
        <taxon>Gastropoda</taxon>
        <taxon>Heterobranchia</taxon>
        <taxon>Euthyneura</taxon>
        <taxon>Panpulmonata</taxon>
        <taxon>Sacoglossa</taxon>
        <taxon>Placobranchoidea</taxon>
        <taxon>Plakobranchidae</taxon>
        <taxon>Plakobranchus</taxon>
    </lineage>
</organism>
<name>A0AAV3Z5B3_9GAST</name>
<evidence type="ECO:0000313" key="3">
    <source>
        <dbReference type="Proteomes" id="UP000735302"/>
    </source>
</evidence>
<keyword evidence="3" id="KW-1185">Reference proteome</keyword>
<accession>A0AAV3Z5B3</accession>
<comment type="caution">
    <text evidence="2">The sequence shown here is derived from an EMBL/GenBank/DDBJ whole genome shotgun (WGS) entry which is preliminary data.</text>
</comment>